<dbReference type="Proteomes" id="UP000538147">
    <property type="component" value="Unassembled WGS sequence"/>
</dbReference>
<evidence type="ECO:0000313" key="1">
    <source>
        <dbReference type="EMBL" id="MBB6229506.1"/>
    </source>
</evidence>
<evidence type="ECO:0000313" key="2">
    <source>
        <dbReference type="Proteomes" id="UP000538147"/>
    </source>
</evidence>
<feature type="non-terminal residue" evidence="1">
    <location>
        <position position="25"/>
    </location>
</feature>
<sequence>MSKATNKYAPEVRERAVRMVLEHEL</sequence>
<organism evidence="1 2">
    <name type="scientific">Polymorphobacter multimanifer</name>
    <dbReference type="NCBI Taxonomy" id="1070431"/>
    <lineage>
        <taxon>Bacteria</taxon>
        <taxon>Pseudomonadati</taxon>
        <taxon>Pseudomonadota</taxon>
        <taxon>Alphaproteobacteria</taxon>
        <taxon>Sphingomonadales</taxon>
        <taxon>Sphingosinicellaceae</taxon>
        <taxon>Polymorphobacter</taxon>
    </lineage>
</organism>
<comment type="caution">
    <text evidence="1">The sequence shown here is derived from an EMBL/GenBank/DDBJ whole genome shotgun (WGS) entry which is preliminary data.</text>
</comment>
<dbReference type="EMBL" id="JACIIV010000059">
    <property type="protein sequence ID" value="MBB6229506.1"/>
    <property type="molecule type" value="Genomic_DNA"/>
</dbReference>
<dbReference type="AlphaFoldDB" id="A0A841LBJ3"/>
<dbReference type="Gene3D" id="1.10.10.10">
    <property type="entry name" value="Winged helix-like DNA-binding domain superfamily/Winged helix DNA-binding domain"/>
    <property type="match status" value="1"/>
</dbReference>
<keyword evidence="2" id="KW-1185">Reference proteome</keyword>
<accession>A0A841LBJ3</accession>
<name>A0A841LBJ3_9SPHN</name>
<proteinExistence type="predicted"/>
<protein>
    <submittedName>
        <fullName evidence="1">Transposase-like protein</fullName>
    </submittedName>
</protein>
<reference evidence="1 2" key="1">
    <citation type="submission" date="2020-08" db="EMBL/GenBank/DDBJ databases">
        <title>Genomic Encyclopedia of Type Strains, Phase IV (KMG-IV): sequencing the most valuable type-strain genomes for metagenomic binning, comparative biology and taxonomic classification.</title>
        <authorList>
            <person name="Goeker M."/>
        </authorList>
    </citation>
    <scope>NUCLEOTIDE SEQUENCE [LARGE SCALE GENOMIC DNA]</scope>
    <source>
        <strain evidence="1 2">DSM 102189</strain>
    </source>
</reference>
<gene>
    <name evidence="1" type="ORF">FHS79_003709</name>
</gene>
<dbReference type="InterPro" id="IPR036388">
    <property type="entry name" value="WH-like_DNA-bd_sf"/>
</dbReference>